<accession>M3AJX6</accession>
<feature type="compositionally biased region" description="Polar residues" evidence="1">
    <location>
        <begin position="453"/>
        <end position="467"/>
    </location>
</feature>
<feature type="region of interest" description="Disordered" evidence="1">
    <location>
        <begin position="434"/>
        <end position="468"/>
    </location>
</feature>
<organism evidence="2 3">
    <name type="scientific">Pseudocercospora fijiensis (strain CIRAD86)</name>
    <name type="common">Black leaf streak disease fungus</name>
    <name type="synonym">Mycosphaerella fijiensis</name>
    <dbReference type="NCBI Taxonomy" id="383855"/>
    <lineage>
        <taxon>Eukaryota</taxon>
        <taxon>Fungi</taxon>
        <taxon>Dikarya</taxon>
        <taxon>Ascomycota</taxon>
        <taxon>Pezizomycotina</taxon>
        <taxon>Dothideomycetes</taxon>
        <taxon>Dothideomycetidae</taxon>
        <taxon>Mycosphaerellales</taxon>
        <taxon>Mycosphaerellaceae</taxon>
        <taxon>Pseudocercospora</taxon>
    </lineage>
</organism>
<evidence type="ECO:0000256" key="1">
    <source>
        <dbReference type="SAM" id="MobiDB-lite"/>
    </source>
</evidence>
<proteinExistence type="predicted"/>
<dbReference type="OrthoDB" id="3639542at2759"/>
<dbReference type="AlphaFoldDB" id="M3AJX6"/>
<protein>
    <submittedName>
        <fullName evidence="2">Uncharacterized protein</fullName>
    </submittedName>
</protein>
<evidence type="ECO:0000313" key="2">
    <source>
        <dbReference type="EMBL" id="EME84876.1"/>
    </source>
</evidence>
<keyword evidence="3" id="KW-1185">Reference proteome</keyword>
<evidence type="ECO:0000313" key="3">
    <source>
        <dbReference type="Proteomes" id="UP000016932"/>
    </source>
</evidence>
<dbReference type="KEGG" id="pfj:MYCFIDRAFT_173776"/>
<feature type="compositionally biased region" description="Low complexity" evidence="1">
    <location>
        <begin position="442"/>
        <end position="452"/>
    </location>
</feature>
<feature type="region of interest" description="Disordered" evidence="1">
    <location>
        <begin position="157"/>
        <end position="183"/>
    </location>
</feature>
<gene>
    <name evidence="2" type="ORF">MYCFIDRAFT_173776</name>
</gene>
<dbReference type="VEuPathDB" id="FungiDB:MYCFIDRAFT_173776"/>
<reference evidence="2 3" key="1">
    <citation type="journal article" date="2012" name="PLoS Pathog.">
        <title>Diverse lifestyles and strategies of plant pathogenesis encoded in the genomes of eighteen Dothideomycetes fungi.</title>
        <authorList>
            <person name="Ohm R.A."/>
            <person name="Feau N."/>
            <person name="Henrissat B."/>
            <person name="Schoch C.L."/>
            <person name="Horwitz B.A."/>
            <person name="Barry K.W."/>
            <person name="Condon B.J."/>
            <person name="Copeland A.C."/>
            <person name="Dhillon B."/>
            <person name="Glaser F."/>
            <person name="Hesse C.N."/>
            <person name="Kosti I."/>
            <person name="LaButti K."/>
            <person name="Lindquist E.A."/>
            <person name="Lucas S."/>
            <person name="Salamov A.A."/>
            <person name="Bradshaw R.E."/>
            <person name="Ciuffetti L."/>
            <person name="Hamelin R.C."/>
            <person name="Kema G.H.J."/>
            <person name="Lawrence C."/>
            <person name="Scott J.A."/>
            <person name="Spatafora J.W."/>
            <person name="Turgeon B.G."/>
            <person name="de Wit P.J.G.M."/>
            <person name="Zhong S."/>
            <person name="Goodwin S.B."/>
            <person name="Grigoriev I.V."/>
        </authorList>
    </citation>
    <scope>NUCLEOTIDE SEQUENCE [LARGE SCALE GENOMIC DNA]</scope>
    <source>
        <strain evidence="2 3">CIRAD86</strain>
    </source>
</reference>
<sequence>MSSRAPIMTQTDFTCVKHGARSSMFVVLARAGEMVYFQKLLSLSRLQGPRKYQACAPFLRRQRISPSTTAHNLTVVRRISDLIVSVEVKCRSPLRSHDASQRYHQVSHWSEKFRLLGKEPPTITATAESWQDWSSPSFIPFAPFYFPAQFHSQQYQNGNRRHRNDGCRQQRHPLPAPRFEPEDAVCPSTSISMVLRPYVTLDIHTKGDRYARPMSPMSKPCEGLQGEMKVRLWLRELHQPANATHPRTDAEHHIPSFDSHGDSESRTPFPLVATIYQQHLWQHDSQCHQESVALGPLKSMSETSRAIKPLVFNGRILLEFKLIFLNFALLLDFLIRHVDTILPRHGLAPYGNWTLKGWTHRTTLRSYGQHQSPTTTEISTNCTDISLIHYGTPTHSTRIISSLGYTKKITQYGPLSTGHPPKSFNKTQAIPTLSTSYRHKPSGYPSYPSPYSNETRPSSYSNTTNPTRIPGTRYQDSHHHTIPYSISHFSVETTSTPTAAHYSTTLRNTIPGYITDHAGPTTTTQQYRPITWLTQHWSLPSRPTILQLPSGQRITPKLKPGPSTISHKEAPLNMKNGYHRTIIHLTRFPDYIPDPLLLILQKQLPTRLPPLTNRIPKNQSHESFHGGSSQIQYPNASLRHSDLNTHPHYQYLNSFPVLVFESP</sequence>
<name>M3AJX6_PSEFD</name>
<dbReference type="HOGENOM" id="CLU_413948_0_0_1"/>
<dbReference type="EMBL" id="KB446557">
    <property type="protein sequence ID" value="EME84876.1"/>
    <property type="molecule type" value="Genomic_DNA"/>
</dbReference>
<dbReference type="GeneID" id="19333055"/>
<dbReference type="RefSeq" id="XP_007925431.1">
    <property type="nucleotide sequence ID" value="XM_007927240.1"/>
</dbReference>
<dbReference type="Proteomes" id="UP000016932">
    <property type="component" value="Unassembled WGS sequence"/>
</dbReference>